<dbReference type="Gene3D" id="1.10.4100.10">
    <property type="entry name" value="2-methylcitrate dehydratase PrpD"/>
    <property type="match status" value="1"/>
</dbReference>
<dbReference type="InterPro" id="IPR045336">
    <property type="entry name" value="MmgE_PrpD_N"/>
</dbReference>
<dbReference type="Pfam" id="PF03972">
    <property type="entry name" value="MmgE_PrpD_N"/>
    <property type="match status" value="1"/>
</dbReference>
<reference evidence="4 5" key="1">
    <citation type="submission" date="2022-07" db="EMBL/GenBank/DDBJ databases">
        <title>Novel species in genus Aeromicrobium.</title>
        <authorList>
            <person name="Ye L."/>
        </authorList>
    </citation>
    <scope>NUCLEOTIDE SEQUENCE [LARGE SCALE GENOMIC DNA]</scope>
    <source>
        <strain evidence="5">zg-Y50</strain>
    </source>
</reference>
<dbReference type="Gene3D" id="3.30.1330.120">
    <property type="entry name" value="2-methylcitrate dehydratase PrpD"/>
    <property type="match status" value="1"/>
</dbReference>
<dbReference type="PANTHER" id="PTHR16943:SF8">
    <property type="entry name" value="2-METHYLCITRATE DEHYDRATASE"/>
    <property type="match status" value="1"/>
</dbReference>
<dbReference type="InterPro" id="IPR036148">
    <property type="entry name" value="MmgE/PrpD_sf"/>
</dbReference>
<dbReference type="SUPFAM" id="SSF103378">
    <property type="entry name" value="2-methylcitrate dehydratase PrpD"/>
    <property type="match status" value="1"/>
</dbReference>
<evidence type="ECO:0000313" key="4">
    <source>
        <dbReference type="EMBL" id="UUI68271.1"/>
    </source>
</evidence>
<evidence type="ECO:0000313" key="5">
    <source>
        <dbReference type="Proteomes" id="UP001315860"/>
    </source>
</evidence>
<dbReference type="InterPro" id="IPR042183">
    <property type="entry name" value="MmgE/PrpD_sf_1"/>
</dbReference>
<dbReference type="InterPro" id="IPR005656">
    <property type="entry name" value="MmgE_PrpD"/>
</dbReference>
<dbReference type="RefSeq" id="WP_232419114.1">
    <property type="nucleotide sequence ID" value="NZ_CP101990.1"/>
</dbReference>
<dbReference type="EMBL" id="CP101990">
    <property type="protein sequence ID" value="UUI68271.1"/>
    <property type="molecule type" value="Genomic_DNA"/>
</dbReference>
<gene>
    <name evidence="4" type="ORF">NP095_13820</name>
</gene>
<organism evidence="4 5">
    <name type="scientific">Aeromicrobium duanguangcaii</name>
    <dbReference type="NCBI Taxonomy" id="2968086"/>
    <lineage>
        <taxon>Bacteria</taxon>
        <taxon>Bacillati</taxon>
        <taxon>Actinomycetota</taxon>
        <taxon>Actinomycetes</taxon>
        <taxon>Propionibacteriales</taxon>
        <taxon>Nocardioidaceae</taxon>
        <taxon>Aeromicrobium</taxon>
    </lineage>
</organism>
<dbReference type="InterPro" id="IPR045337">
    <property type="entry name" value="MmgE_PrpD_C"/>
</dbReference>
<accession>A0ABY5KGV2</accession>
<feature type="domain" description="MmgE/PrpD C-terminal" evidence="3">
    <location>
        <begin position="289"/>
        <end position="462"/>
    </location>
</feature>
<dbReference type="Proteomes" id="UP001315860">
    <property type="component" value="Chromosome"/>
</dbReference>
<evidence type="ECO:0000259" key="2">
    <source>
        <dbReference type="Pfam" id="PF03972"/>
    </source>
</evidence>
<feature type="domain" description="MmgE/PrpD N-terminal" evidence="2">
    <location>
        <begin position="23"/>
        <end position="265"/>
    </location>
</feature>
<name>A0ABY5KGV2_9ACTN</name>
<proteinExistence type="inferred from homology"/>
<dbReference type="Pfam" id="PF19305">
    <property type="entry name" value="MmgE_PrpD_C"/>
    <property type="match status" value="1"/>
</dbReference>
<evidence type="ECO:0000256" key="1">
    <source>
        <dbReference type="ARBA" id="ARBA00006174"/>
    </source>
</evidence>
<sequence>MSIDTHEPAVSGGLDADAPISSRIGHFAHSLTFEDIPADVVEAAKLLVLDSIGIAFASGTFDFAAQARAAVDELSEGESGPATVIGAAQGHSLRDAVLLNGLLVHGLDFDDTHPEGVIHASASALPTALGLTERLHLSGRDLLTAYIAGLEVDARLGMAARGGFHQVGFHPTGLIGAFGAAVVAGRLRGLSAEQIAQAQGFVGSLASGSLEFLETGAWTKRVHPGWAGVAGLTAASFARQGFVSPPRIYEGRFGLYASHLGTADPDDLVECTRDLGQTWETTRVAVKPFPACHFTHAFADAVIALRTEHGLTAQDVESIHCLIAEGEIKTVCEPIENKRAPQSAYDAQFSVPYVTAAALVTGDFTLRELEPQALADPEVLALAQKVTYEVDPKSGFPALFSGEVIIRTTDGRELRHREQVNRGADSRPLSRADIEAKFAVTAGLGCAPGQAEQIAAAVDALDTATDVADLAALLRA</sequence>
<protein>
    <submittedName>
        <fullName evidence="4">MmgE/PrpD family protein</fullName>
    </submittedName>
</protein>
<dbReference type="InterPro" id="IPR042188">
    <property type="entry name" value="MmgE/PrpD_sf_2"/>
</dbReference>
<keyword evidence="5" id="KW-1185">Reference proteome</keyword>
<comment type="similarity">
    <text evidence="1">Belongs to the PrpD family.</text>
</comment>
<evidence type="ECO:0000259" key="3">
    <source>
        <dbReference type="Pfam" id="PF19305"/>
    </source>
</evidence>
<dbReference type="PANTHER" id="PTHR16943">
    <property type="entry name" value="2-METHYLCITRATE DEHYDRATASE-RELATED"/>
    <property type="match status" value="1"/>
</dbReference>